<comment type="similarity">
    <text evidence="3 10">Belongs to the Deltex family.</text>
</comment>
<dbReference type="AlphaFoldDB" id="A0A287BPR9"/>
<gene>
    <name evidence="13 15" type="primary">DTX4</name>
</gene>
<dbReference type="PROSITE" id="PS50918">
    <property type="entry name" value="WWE"/>
    <property type="match status" value="2"/>
</dbReference>
<evidence type="ECO:0000256" key="6">
    <source>
        <dbReference type="ARBA" id="ARBA00022737"/>
    </source>
</evidence>
<evidence type="ECO:0000256" key="8">
    <source>
        <dbReference type="ARBA" id="ARBA00022833"/>
    </source>
</evidence>
<dbReference type="GO" id="GO:0016567">
    <property type="term" value="P:protein ubiquitination"/>
    <property type="evidence" value="ECO:0007669"/>
    <property type="project" value="UniProtKB-UniRule"/>
</dbReference>
<dbReference type="UniPathway" id="UPA00143"/>
<comment type="subcellular location">
    <subcellularLocation>
        <location evidence="10">Cytoplasm</location>
    </subcellularLocation>
</comment>
<evidence type="ECO:0000256" key="11">
    <source>
        <dbReference type="SAM" id="MobiDB-lite"/>
    </source>
</evidence>
<sequence>MLLASAVVVWEWLNEHGRWRPYSPAVSHHIEAVVRAGPRAGGSVVLGQVDSRLAPYIIDLQSMNQFRQDTGTLRPVRRNYYDPTSAPGKGVVWEWENDNGSWTPYDMEVGITIQHAYEKQHPWIDLTSIGFSYVIDFSTMGQINRQTQRQRRIRRRLDLIYPMVTGTLPKAQSWPISPGTAAAPPAPPCSCPQCVLVMSVKAAVANGSAGPHLPPVARKNVPPSGAVKVPAPSGPGAKPLDSTGIIRGPAKTVPSQAIRRQASSAPAGATAGSSVSPPGANGKTGRVALATLNRTNLQRLAIAQSRVLIASGVPTVPVKNLNGSSPVNPALAGITGILMSAAGLPVCLTRPPKLVLHPPPVSKSEIKSIPGLSNTSRKTTKKQAKKGKTPEEVLKKYLQKVRHPPDEDGSLQCPTCKTIYGVKTGTQPPGKMEYHLIPHSLPGHPDCKTIRIIYSIPPGIQGPEHPNPGKSFSARGFPRHCYLPDSEKGRKVLKLLLVAWDRRLIFAIGTSSTTGESDTVIWNEVHHKTEFGSNLTGHGYPDANYLDNVLAELAAQGISEDSAAQEKD</sequence>
<keyword evidence="8 10" id="KW-0862">Zinc</keyword>
<dbReference type="FunFam" id="3.30.720.50:FF:000005">
    <property type="entry name" value="Probable E3 ubiquitin-protein ligase DTX2"/>
    <property type="match status" value="1"/>
</dbReference>
<reference evidence="13" key="4">
    <citation type="submission" date="2025-09" db="UniProtKB">
        <authorList>
            <consortium name="Ensembl"/>
        </authorList>
    </citation>
    <scope>IDENTIFICATION</scope>
</reference>
<evidence type="ECO:0000256" key="1">
    <source>
        <dbReference type="ARBA" id="ARBA00000900"/>
    </source>
</evidence>
<dbReference type="GeneTree" id="ENSGT00940000157122"/>
<accession>A0A287BPR9</accession>
<dbReference type="SUPFAM" id="SSF117839">
    <property type="entry name" value="WWE domain"/>
    <property type="match status" value="2"/>
</dbReference>
<feature type="domain" description="WWE" evidence="12">
    <location>
        <begin position="1"/>
        <end position="78"/>
    </location>
</feature>
<protein>
    <recommendedName>
        <fullName evidence="10">E3 ubiquitin-protein ligase</fullName>
        <ecNumber evidence="10">2.3.2.27</ecNumber>
    </recommendedName>
</protein>
<name>A0A287BPR9_PIG</name>
<evidence type="ECO:0000256" key="5">
    <source>
        <dbReference type="ARBA" id="ARBA00022723"/>
    </source>
</evidence>
<dbReference type="GO" id="GO:0061630">
    <property type="term" value="F:ubiquitin protein ligase activity"/>
    <property type="evidence" value="ECO:0007669"/>
    <property type="project" value="UniProtKB-UniRule"/>
</dbReference>
<evidence type="ECO:0000256" key="9">
    <source>
        <dbReference type="ARBA" id="ARBA00022976"/>
    </source>
</evidence>
<keyword evidence="6" id="KW-0677">Repeat</keyword>
<dbReference type="VGNC" id="VGNC:87470">
    <property type="gene designation" value="DTX4"/>
</dbReference>
<dbReference type="InterPro" id="IPR004170">
    <property type="entry name" value="WWE_dom"/>
</dbReference>
<dbReference type="InterPro" id="IPR037197">
    <property type="entry name" value="WWE_dom_sf"/>
</dbReference>
<evidence type="ECO:0000256" key="10">
    <source>
        <dbReference type="RuleBase" id="RU367105"/>
    </source>
</evidence>
<dbReference type="Pfam" id="PF18102">
    <property type="entry name" value="DTC"/>
    <property type="match status" value="1"/>
</dbReference>
<dbReference type="FunFam" id="3.30.720.50:FF:000004">
    <property type="entry name" value="Probable E3 ubiquitin-protein ligase DTX2"/>
    <property type="match status" value="1"/>
</dbReference>
<feature type="domain" description="WWE" evidence="12">
    <location>
        <begin position="79"/>
        <end position="155"/>
    </location>
</feature>
<dbReference type="PANTHER" id="PTHR12622">
    <property type="entry name" value="DELTEX-RELATED"/>
    <property type="match status" value="1"/>
</dbReference>
<dbReference type="GO" id="GO:0005737">
    <property type="term" value="C:cytoplasm"/>
    <property type="evidence" value="ECO:0007669"/>
    <property type="project" value="UniProtKB-SubCell"/>
</dbReference>
<dbReference type="InterPro" id="IPR039398">
    <property type="entry name" value="Deltex_fam"/>
</dbReference>
<feature type="region of interest" description="Disordered" evidence="11">
    <location>
        <begin position="357"/>
        <end position="391"/>
    </location>
</feature>
<evidence type="ECO:0000256" key="2">
    <source>
        <dbReference type="ARBA" id="ARBA00004906"/>
    </source>
</evidence>
<dbReference type="Gene3D" id="3.30.390.130">
    <property type="match status" value="1"/>
</dbReference>
<evidence type="ECO:0000313" key="15">
    <source>
        <dbReference type="VGNC" id="VGNC:87470"/>
    </source>
</evidence>
<dbReference type="ExpressionAtlas" id="A0A287BPR9">
    <property type="expression patterns" value="baseline and differential"/>
</dbReference>
<keyword evidence="4 10" id="KW-0808">Transferase</keyword>
<evidence type="ECO:0000256" key="7">
    <source>
        <dbReference type="ARBA" id="ARBA00022771"/>
    </source>
</evidence>
<evidence type="ECO:0000313" key="13">
    <source>
        <dbReference type="Ensembl" id="ENSSSCP00000058427.1"/>
    </source>
</evidence>
<evidence type="ECO:0000256" key="3">
    <source>
        <dbReference type="ARBA" id="ARBA00009413"/>
    </source>
</evidence>
<dbReference type="Pfam" id="PF02825">
    <property type="entry name" value="WWE"/>
    <property type="match status" value="2"/>
</dbReference>
<organism evidence="13 14">
    <name type="scientific">Sus scrofa</name>
    <name type="common">Pig</name>
    <dbReference type="NCBI Taxonomy" id="9823"/>
    <lineage>
        <taxon>Eukaryota</taxon>
        <taxon>Metazoa</taxon>
        <taxon>Chordata</taxon>
        <taxon>Craniata</taxon>
        <taxon>Vertebrata</taxon>
        <taxon>Euteleostomi</taxon>
        <taxon>Mammalia</taxon>
        <taxon>Eutheria</taxon>
        <taxon>Laurasiatheria</taxon>
        <taxon>Artiodactyla</taxon>
        <taxon>Suina</taxon>
        <taxon>Suidae</taxon>
        <taxon>Sus</taxon>
    </lineage>
</organism>
<proteinExistence type="inferred from homology"/>
<dbReference type="FunFam" id="3.30.390.130:FF:000001">
    <property type="entry name" value="Probable E3 ubiquitin-protein ligase DTX3"/>
    <property type="match status" value="1"/>
</dbReference>
<keyword evidence="7 10" id="KW-0863">Zinc-finger</keyword>
<keyword evidence="14" id="KW-1185">Reference proteome</keyword>
<reference evidence="14" key="1">
    <citation type="submission" date="2009-11" db="EMBL/GenBank/DDBJ databases">
        <authorList>
            <consortium name="Porcine genome sequencing project"/>
        </authorList>
    </citation>
    <scope>NUCLEOTIDE SEQUENCE [LARGE SCALE GENOMIC DNA]</scope>
    <source>
        <strain evidence="14">Duroc</strain>
    </source>
</reference>
<dbReference type="SMART" id="SM00678">
    <property type="entry name" value="WWE"/>
    <property type="match status" value="2"/>
</dbReference>
<feature type="compositionally biased region" description="Low complexity" evidence="11">
    <location>
        <begin position="262"/>
        <end position="280"/>
    </location>
</feature>
<dbReference type="Bgee" id="ENSSSCG00000013145">
    <property type="expression patterns" value="Expressed in prefrontal cortex and 41 other cell types or tissues"/>
</dbReference>
<dbReference type="InterPro" id="IPR039396">
    <property type="entry name" value="Deltex_C"/>
</dbReference>
<dbReference type="CDD" id="cd09633">
    <property type="entry name" value="Deltex_C"/>
    <property type="match status" value="1"/>
</dbReference>
<evidence type="ECO:0000313" key="14">
    <source>
        <dbReference type="Proteomes" id="UP000008227"/>
    </source>
</evidence>
<dbReference type="Proteomes" id="UP000008227">
    <property type="component" value="Chromosome 2"/>
</dbReference>
<evidence type="ECO:0000259" key="12">
    <source>
        <dbReference type="PROSITE" id="PS50918"/>
    </source>
</evidence>
<comment type="catalytic activity">
    <reaction evidence="1 10">
        <text>S-ubiquitinyl-[E2 ubiquitin-conjugating enzyme]-L-cysteine + [acceptor protein]-L-lysine = [E2 ubiquitin-conjugating enzyme]-L-cysteine + N(6)-ubiquitinyl-[acceptor protein]-L-lysine.</text>
        <dbReference type="EC" id="2.3.2.27"/>
    </reaction>
</comment>
<comment type="pathway">
    <text evidence="2 10">Protein modification; protein ubiquitination.</text>
</comment>
<dbReference type="InterPro" id="IPR018123">
    <property type="entry name" value="WWE-dom_subgr"/>
</dbReference>
<reference evidence="13" key="3">
    <citation type="submission" date="2025-08" db="UniProtKB">
        <authorList>
            <consortium name="Ensembl"/>
        </authorList>
    </citation>
    <scope>IDENTIFICATION</scope>
</reference>
<feature type="region of interest" description="Disordered" evidence="11">
    <location>
        <begin position="208"/>
        <end position="282"/>
    </location>
</feature>
<keyword evidence="10" id="KW-0963">Cytoplasm</keyword>
<keyword evidence="9" id="KW-0914">Notch signaling pathway</keyword>
<dbReference type="InterPro" id="IPR039399">
    <property type="entry name" value="Deltex_C_sf"/>
</dbReference>
<feature type="compositionally biased region" description="Basic residues" evidence="11">
    <location>
        <begin position="378"/>
        <end position="387"/>
    </location>
</feature>
<reference evidence="13" key="2">
    <citation type="journal article" date="2020" name="Gigascience">
        <title>An improved pig reference genome sequence to enable pig genetics and genomics research.</title>
        <authorList>
            <person name="Warr A."/>
            <person name="Affara N."/>
            <person name="Aken B."/>
            <person name="Beiki H."/>
            <person name="Bickhart D.M."/>
            <person name="Billis K."/>
            <person name="Chow W."/>
            <person name="Eory L."/>
            <person name="Finlayson H.A."/>
            <person name="Flicek P."/>
            <person name="Giron C.G."/>
            <person name="Griffin D.K."/>
            <person name="Hall R."/>
            <person name="Hannum G."/>
            <person name="Hourlier T."/>
            <person name="Howe K."/>
            <person name="Hume D.A."/>
            <person name="Izuogu O."/>
            <person name="Kim K."/>
            <person name="Koren S."/>
            <person name="Liu H."/>
            <person name="Manchanda N."/>
            <person name="Martin F.J."/>
            <person name="Nonneman D.J."/>
            <person name="O'Connor R.E."/>
            <person name="Phillippy A.M."/>
            <person name="Rohrer G.A."/>
            <person name="Rosen B.D."/>
            <person name="Rund L.A."/>
            <person name="Sargent C.A."/>
            <person name="Schook L.B."/>
            <person name="Schroeder S.G."/>
            <person name="Schwartz A.S."/>
            <person name="Skinner B.M."/>
            <person name="Talbot R."/>
            <person name="Tseng E."/>
            <person name="Tuggle C.K."/>
            <person name="Watson M."/>
            <person name="Smith T.P.L."/>
            <person name="Archibald A.L."/>
        </authorList>
    </citation>
    <scope>NUCLEOTIDE SEQUENCE [LARGE SCALE GENOMIC DNA]</scope>
    <source>
        <strain evidence="13">Duroc</strain>
    </source>
</reference>
<dbReference type="GO" id="GO:0007219">
    <property type="term" value="P:Notch signaling pathway"/>
    <property type="evidence" value="ECO:0007669"/>
    <property type="project" value="UniProtKB-KW"/>
</dbReference>
<dbReference type="Ensembl" id="ENSSSCT00000042526.1">
    <property type="protein sequence ID" value="ENSSSCP00000058427.1"/>
    <property type="gene ID" value="ENSSSCG00000013145.5"/>
</dbReference>
<dbReference type="EC" id="2.3.2.27" evidence="10"/>
<evidence type="ECO:0000256" key="4">
    <source>
        <dbReference type="ARBA" id="ARBA00022679"/>
    </source>
</evidence>
<dbReference type="GO" id="GO:0008270">
    <property type="term" value="F:zinc ion binding"/>
    <property type="evidence" value="ECO:0007669"/>
    <property type="project" value="UniProtKB-KW"/>
</dbReference>
<keyword evidence="5 10" id="KW-0479">Metal-binding</keyword>
<dbReference type="Gene3D" id="3.30.720.50">
    <property type="match status" value="2"/>
</dbReference>